<evidence type="ECO:0000313" key="2">
    <source>
        <dbReference type="Proteomes" id="UP000630864"/>
    </source>
</evidence>
<evidence type="ECO:0000313" key="1">
    <source>
        <dbReference type="EMBL" id="GFZ63048.1"/>
    </source>
</evidence>
<protein>
    <submittedName>
        <fullName evidence="1">Uncharacterized protein</fullName>
    </submittedName>
</protein>
<comment type="caution">
    <text evidence="1">The sequence shown here is derived from an EMBL/GenBank/DDBJ whole genome shotgun (WGS) entry which is preliminary data.</text>
</comment>
<gene>
    <name evidence="1" type="ORF">PSE10A_55590</name>
</gene>
<reference evidence="1" key="1">
    <citation type="submission" date="2020-09" db="EMBL/GenBank/DDBJ databases">
        <title>Pseudomonas syringae pv. eriobotryae genome sequence causing loquat canker disease.</title>
        <authorList>
            <person name="Fukuda S."/>
            <person name="Tashiro H."/>
            <person name="Nagano Y."/>
        </authorList>
    </citation>
    <scope>NUCLEOTIDE SEQUENCE</scope>
    <source>
        <strain evidence="1">AM001</strain>
    </source>
</reference>
<dbReference type="Proteomes" id="UP000630864">
    <property type="component" value="Unassembled WGS sequence"/>
</dbReference>
<dbReference type="EMBL" id="BMZW01000062">
    <property type="protein sequence ID" value="GFZ63048.1"/>
    <property type="molecule type" value="Genomic_DNA"/>
</dbReference>
<accession>A0A9P3AK65</accession>
<name>A0A9P3AK65_PSEA0</name>
<proteinExistence type="predicted"/>
<dbReference type="AlphaFoldDB" id="A0A9P3AK65"/>
<sequence length="66" mass="7522">MRGKVVGHDTPPWELNLCPHPNRVLAISKHQNGFFPLHGFKQKSTPTLESIELTAFSLAKPRVEWM</sequence>
<organism evidence="1 2">
    <name type="scientific">Pseudomonas amygdali pv. eriobotryae</name>
    <dbReference type="NCBI Taxonomy" id="129137"/>
    <lineage>
        <taxon>Bacteria</taxon>
        <taxon>Pseudomonadati</taxon>
        <taxon>Pseudomonadota</taxon>
        <taxon>Gammaproteobacteria</taxon>
        <taxon>Pseudomonadales</taxon>
        <taxon>Pseudomonadaceae</taxon>
        <taxon>Pseudomonas</taxon>
        <taxon>Pseudomonas amygdali</taxon>
    </lineage>
</organism>